<dbReference type="CDD" id="cd14855">
    <property type="entry name" value="TRAPPC1_MUM2"/>
    <property type="match status" value="1"/>
</dbReference>
<accession>A0A8H6TDU9</accession>
<dbReference type="GO" id="GO:0035361">
    <property type="term" value="C:Cul8-RING ubiquitin ligase complex"/>
    <property type="evidence" value="ECO:0007669"/>
    <property type="project" value="TreeGrafter"/>
</dbReference>
<dbReference type="RefSeq" id="XP_037225614.1">
    <property type="nucleotide sequence ID" value="XM_037357704.1"/>
</dbReference>
<name>A0A8H6TDU9_9AGAR</name>
<keyword evidence="6" id="KW-0333">Golgi apparatus</keyword>
<dbReference type="InterPro" id="IPR036420">
    <property type="entry name" value="BRCT_dom_sf"/>
</dbReference>
<feature type="domain" description="BRCT" evidence="8">
    <location>
        <begin position="342"/>
        <end position="423"/>
    </location>
</feature>
<keyword evidence="4" id="KW-0256">Endoplasmic reticulum</keyword>
<dbReference type="SMART" id="SM00292">
    <property type="entry name" value="BRCT"/>
    <property type="match status" value="4"/>
</dbReference>
<feature type="compositionally biased region" description="Basic and acidic residues" evidence="7">
    <location>
        <begin position="571"/>
        <end position="587"/>
    </location>
</feature>
<dbReference type="GO" id="GO:0030008">
    <property type="term" value="C:TRAPP complex"/>
    <property type="evidence" value="ECO:0007669"/>
    <property type="project" value="InterPro"/>
</dbReference>
<protein>
    <recommendedName>
        <fullName evidence="8">BRCT domain-containing protein</fullName>
    </recommendedName>
</protein>
<dbReference type="EMBL" id="JACAZF010000001">
    <property type="protein sequence ID" value="KAF7315591.1"/>
    <property type="molecule type" value="Genomic_DNA"/>
</dbReference>
<evidence type="ECO:0000256" key="3">
    <source>
        <dbReference type="ARBA" id="ARBA00022448"/>
    </source>
</evidence>
<dbReference type="Pfam" id="PF04099">
    <property type="entry name" value="Sybindin"/>
    <property type="match status" value="1"/>
</dbReference>
<dbReference type="PROSITE" id="PS50172">
    <property type="entry name" value="BRCT"/>
    <property type="match status" value="4"/>
</dbReference>
<dbReference type="PANTHER" id="PTHR47667">
    <property type="entry name" value="REGULATOR OF TY1 TRANSPOSITION PROTEIN 107"/>
    <property type="match status" value="1"/>
</dbReference>
<organism evidence="9 10">
    <name type="scientific">Mycena indigotica</name>
    <dbReference type="NCBI Taxonomy" id="2126181"/>
    <lineage>
        <taxon>Eukaryota</taxon>
        <taxon>Fungi</taxon>
        <taxon>Dikarya</taxon>
        <taxon>Basidiomycota</taxon>
        <taxon>Agaricomycotina</taxon>
        <taxon>Agaricomycetes</taxon>
        <taxon>Agaricomycetidae</taxon>
        <taxon>Agaricales</taxon>
        <taxon>Marasmiineae</taxon>
        <taxon>Mycenaceae</taxon>
        <taxon>Mycena</taxon>
    </lineage>
</organism>
<dbReference type="SUPFAM" id="SSF52113">
    <property type="entry name" value="BRCT domain"/>
    <property type="match status" value="4"/>
</dbReference>
<feature type="compositionally biased region" description="Polar residues" evidence="7">
    <location>
        <begin position="623"/>
        <end position="634"/>
    </location>
</feature>
<dbReference type="PANTHER" id="PTHR47667:SF1">
    <property type="entry name" value="REGULATOR OF TY1 TRANSPOSITION PROTEIN 107"/>
    <property type="match status" value="1"/>
</dbReference>
<evidence type="ECO:0000313" key="10">
    <source>
        <dbReference type="Proteomes" id="UP000636479"/>
    </source>
</evidence>
<evidence type="ECO:0000256" key="4">
    <source>
        <dbReference type="ARBA" id="ARBA00022824"/>
    </source>
</evidence>
<dbReference type="Gene3D" id="3.30.450.70">
    <property type="match status" value="1"/>
</dbReference>
<feature type="region of interest" description="Disordered" evidence="7">
    <location>
        <begin position="503"/>
        <end position="716"/>
    </location>
</feature>
<dbReference type="SUPFAM" id="SSF64356">
    <property type="entry name" value="SNARE-like"/>
    <property type="match status" value="1"/>
</dbReference>
<proteinExistence type="predicted"/>
<evidence type="ECO:0000256" key="6">
    <source>
        <dbReference type="ARBA" id="ARBA00023034"/>
    </source>
</evidence>
<keyword evidence="10" id="KW-1185">Reference proteome</keyword>
<dbReference type="GeneID" id="59340220"/>
<dbReference type="OrthoDB" id="342264at2759"/>
<dbReference type="Pfam" id="PF12738">
    <property type="entry name" value="PTCB-BRCT"/>
    <property type="match status" value="2"/>
</dbReference>
<dbReference type="GO" id="GO:0005794">
    <property type="term" value="C:Golgi apparatus"/>
    <property type="evidence" value="ECO:0007669"/>
    <property type="project" value="UniProtKB-SubCell"/>
</dbReference>
<dbReference type="Pfam" id="PF16589">
    <property type="entry name" value="BRCT_2"/>
    <property type="match status" value="1"/>
</dbReference>
<keyword evidence="3" id="KW-0813">Transport</keyword>
<evidence type="ECO:0000256" key="5">
    <source>
        <dbReference type="ARBA" id="ARBA00022892"/>
    </source>
</evidence>
<evidence type="ECO:0000313" key="9">
    <source>
        <dbReference type="EMBL" id="KAF7315591.1"/>
    </source>
</evidence>
<sequence>MALFANTRIHIPETIPRDRFQQIVHVIRHNGGEIVPLPNATHIVTNTLRFFGVEDVRQGVYIVKDIWVDRCMVLGELLSPELYSVEPGKIFSGVVATASGMSSSDLVILRTGILSLGGTWRTGLTREVTHLFATSPNSEKYAAAMEHQPKTGMKILLPHWFDDAVRIGSGQLSTGPYEWPEPNLLKSPLLSEKPDRKNLHLSTERQQYFKTAIWHPEHNSHFPALAEPTGEDIWKQRRILLSRSIGLDDTRRRVVEDAITTAGGHIVRISEAHKGNYDDKEYEKIGKCDVYITRWRAGRAFVRAVEEVKIIGTLNWVLFVHATQTVSSPMDQLLHFPVRKVPVAENFAQQRITVTNFAGGTREYLKALIKVMGAEYTASMTGTNTILIAAHMGGIKTEKALAWSIPVVNHVWLENCFTEWRFIHPAVSKYIEFPPHVDFTPMLGERGLALTAEELLATEEEQEDGRAPNGTEASAKEVEGILSAGDIEEAVDIAGKSKTARLVPASVSPTKPRVAREGATSNSSKRLADADDSPSKKRPMDETAQPPTPKRLKTYGKRRTLFSEGEESDTDQAKPSRKEPISREKKGSSSKRKALSDVEPDESSSESPPPRKRARTTTKSRTVSGKANGNTTSSRQEKVAGRSGNLILSEQRSHQQQEVAEEEEVSNDPEATGSKHTQRIRSRKTENSVQTARQPATKAQAKGSKRDAPPRTTRSSLTEIRMLTTITELDKDIIKKLTKLGVKTANSVADCTHLIAPSIVRTEKFLCALANGAWLLSTDWANKSAAANKLLPEDDYILSDKANEKKWGIKLTKSMERAKTRDGKLFDGYTFFITPKVASIDLLRTVVEAQGGKTSTTKPTIRMINSYPNHYLISCPEDKAIWKQIAAKRRIFTQEVIIVGSLHQKLDFDNPEPIYSLYVFDRHCTTVYYHDFLRTRKPKPAVEGAILPAVSQAVTTPHHANPSVYSAFHRPTNTLSSNSGVVVAVNEMAAQTPPTPLLMQTPTSPAPPNVTSTGLSFDEEAKLVYGVILSLRNMVKKLSGRDEQFTSYRTSSYKMHLYETVSGYKFVMLSDPNADSLRFILRQIYVGPFLEYVVRNPLVEMDSREYGIDNEYFRASVDRIVRSSHFSS</sequence>
<dbReference type="InterPro" id="IPR053036">
    <property type="entry name" value="CellCycle_DNARepair_Reg"/>
</dbReference>
<feature type="domain" description="BRCT" evidence="8">
    <location>
        <begin position="1"/>
        <end position="85"/>
    </location>
</feature>
<feature type="domain" description="BRCT" evidence="8">
    <location>
        <begin position="86"/>
        <end position="166"/>
    </location>
</feature>
<dbReference type="CDD" id="cd18436">
    <property type="entry name" value="BRCT_BRC1_like_rpt2"/>
    <property type="match status" value="1"/>
</dbReference>
<dbReference type="InterPro" id="IPR007233">
    <property type="entry name" value="TRAPPC"/>
</dbReference>
<feature type="compositionally biased region" description="Basic residues" evidence="7">
    <location>
        <begin position="550"/>
        <end position="560"/>
    </location>
</feature>
<evidence type="ECO:0000259" key="8">
    <source>
        <dbReference type="PROSITE" id="PS50172"/>
    </source>
</evidence>
<feature type="compositionally biased region" description="Basic and acidic residues" evidence="7">
    <location>
        <begin position="526"/>
        <end position="541"/>
    </location>
</feature>
<dbReference type="SMART" id="SM01399">
    <property type="entry name" value="Sybindin"/>
    <property type="match status" value="1"/>
</dbReference>
<dbReference type="Proteomes" id="UP000636479">
    <property type="component" value="Unassembled WGS sequence"/>
</dbReference>
<dbReference type="GO" id="GO:0048193">
    <property type="term" value="P:Golgi vesicle transport"/>
    <property type="evidence" value="ECO:0007669"/>
    <property type="project" value="UniProtKB-ARBA"/>
</dbReference>
<evidence type="ECO:0000256" key="7">
    <source>
        <dbReference type="SAM" id="MobiDB-lite"/>
    </source>
</evidence>
<dbReference type="AlphaFoldDB" id="A0A8H6TDU9"/>
<feature type="domain" description="BRCT" evidence="8">
    <location>
        <begin position="732"/>
        <end position="798"/>
    </location>
</feature>
<dbReference type="InterPro" id="IPR001357">
    <property type="entry name" value="BRCT_dom"/>
</dbReference>
<comment type="subcellular location">
    <subcellularLocation>
        <location evidence="1">Endoplasmic reticulum</location>
    </subcellularLocation>
    <subcellularLocation>
        <location evidence="2">Golgi apparatus</location>
    </subcellularLocation>
</comment>
<keyword evidence="5" id="KW-0931">ER-Golgi transport</keyword>
<reference evidence="9" key="1">
    <citation type="submission" date="2020-05" db="EMBL/GenBank/DDBJ databases">
        <title>Mycena genomes resolve the evolution of fungal bioluminescence.</title>
        <authorList>
            <person name="Tsai I.J."/>
        </authorList>
    </citation>
    <scope>NUCLEOTIDE SEQUENCE</scope>
    <source>
        <strain evidence="9">171206Taipei</strain>
    </source>
</reference>
<dbReference type="GO" id="GO:0006302">
    <property type="term" value="P:double-strand break repair"/>
    <property type="evidence" value="ECO:0007669"/>
    <property type="project" value="TreeGrafter"/>
</dbReference>
<comment type="caution">
    <text evidence="9">The sequence shown here is derived from an EMBL/GenBank/DDBJ whole genome shotgun (WGS) entry which is preliminary data.</text>
</comment>
<dbReference type="GO" id="GO:0005783">
    <property type="term" value="C:endoplasmic reticulum"/>
    <property type="evidence" value="ECO:0007669"/>
    <property type="project" value="UniProtKB-SubCell"/>
</dbReference>
<evidence type="ECO:0000256" key="1">
    <source>
        <dbReference type="ARBA" id="ARBA00004240"/>
    </source>
</evidence>
<dbReference type="GO" id="GO:0005634">
    <property type="term" value="C:nucleus"/>
    <property type="evidence" value="ECO:0007669"/>
    <property type="project" value="TreeGrafter"/>
</dbReference>
<dbReference type="CDD" id="cd18432">
    <property type="entry name" value="BRCT_PAXIP1_rpt6_like"/>
    <property type="match status" value="1"/>
</dbReference>
<dbReference type="CDD" id="cd17743">
    <property type="entry name" value="BRCT_BRC1_like_rpt5"/>
    <property type="match status" value="1"/>
</dbReference>
<gene>
    <name evidence="9" type="ORF">MIND_00074500</name>
</gene>
<dbReference type="GO" id="GO:1990683">
    <property type="term" value="P:DNA double-strand break attachment to nuclear envelope"/>
    <property type="evidence" value="ECO:0007669"/>
    <property type="project" value="TreeGrafter"/>
</dbReference>
<dbReference type="InterPro" id="IPR011012">
    <property type="entry name" value="Longin-like_dom_sf"/>
</dbReference>
<evidence type="ECO:0000256" key="2">
    <source>
        <dbReference type="ARBA" id="ARBA00004555"/>
    </source>
</evidence>
<dbReference type="Pfam" id="PF16770">
    <property type="entry name" value="RTT107_BRCT_5"/>
    <property type="match status" value="1"/>
</dbReference>
<dbReference type="Gene3D" id="3.40.50.10190">
    <property type="entry name" value="BRCT domain"/>
    <property type="match status" value="5"/>
</dbReference>